<evidence type="ECO:0000313" key="2">
    <source>
        <dbReference type="Proteomes" id="UP000321944"/>
    </source>
</evidence>
<dbReference type="AlphaFoldDB" id="A0A510KR64"/>
<dbReference type="Pfam" id="PF05708">
    <property type="entry name" value="Peptidase_C92"/>
    <property type="match status" value="1"/>
</dbReference>
<evidence type="ECO:0000313" key="1">
    <source>
        <dbReference type="EMBL" id="BBM54229.1"/>
    </source>
</evidence>
<dbReference type="OrthoDB" id="8455915at2"/>
<sequence>MKCIFFNIETIVKKTVFLFIAISTTLFCQITDPSYKWYPVTELIEKANKLKTGDILVLSKQHTILQSQGHVAVINENMKIVEFPSFSIGYAESPIFAWYDEKRKVSVFRLKNIDDNFKNALFKEIDKTTTKTYGLTFNKNFDKRLYCSQFVYLVFKRAGIDVGRDVDLDSNGGKVVLPFDIMRSPLLENVDLDE</sequence>
<reference evidence="1 2" key="1">
    <citation type="submission" date="2019-07" db="EMBL/GenBank/DDBJ databases">
        <title>Complete Genome Sequence of Leptotrichia wadei Strain JMUB3936.</title>
        <authorList>
            <person name="Watanabe S."/>
            <person name="Cui L."/>
        </authorList>
    </citation>
    <scope>NUCLEOTIDE SEQUENCE [LARGE SCALE GENOMIC DNA]</scope>
    <source>
        <strain evidence="1 2">JMUB3936</strain>
    </source>
</reference>
<dbReference type="InterPro" id="IPR038765">
    <property type="entry name" value="Papain-like_cys_pep_sf"/>
</dbReference>
<dbReference type="SUPFAM" id="SSF54001">
    <property type="entry name" value="Cysteine proteinases"/>
    <property type="match status" value="1"/>
</dbReference>
<gene>
    <name evidence="1" type="ORF">JMUB3936_0509</name>
</gene>
<organism evidence="1 2">
    <name type="scientific">Leptotrichia wadei</name>
    <dbReference type="NCBI Taxonomy" id="157687"/>
    <lineage>
        <taxon>Bacteria</taxon>
        <taxon>Fusobacteriati</taxon>
        <taxon>Fusobacteriota</taxon>
        <taxon>Fusobacteriia</taxon>
        <taxon>Fusobacteriales</taxon>
        <taxon>Leptotrichiaceae</taxon>
        <taxon>Leptotrichia</taxon>
    </lineage>
</organism>
<dbReference type="InterPro" id="IPR024453">
    <property type="entry name" value="Peptidase_C92"/>
</dbReference>
<name>A0A510KR64_9FUSO</name>
<dbReference type="Gene3D" id="3.90.1720.10">
    <property type="entry name" value="endopeptidase domain like (from Nostoc punctiforme)"/>
    <property type="match status" value="1"/>
</dbReference>
<accession>A0A510KR64</accession>
<dbReference type="EMBL" id="AP019841">
    <property type="protein sequence ID" value="BBM54229.1"/>
    <property type="molecule type" value="Genomic_DNA"/>
</dbReference>
<protein>
    <submittedName>
        <fullName evidence="1">Uncharacterized protein</fullName>
    </submittedName>
</protein>
<dbReference type="RefSeq" id="WP_147003050.1">
    <property type="nucleotide sequence ID" value="NZ_AP019841.1"/>
</dbReference>
<dbReference type="Proteomes" id="UP000321944">
    <property type="component" value="Chromosome"/>
</dbReference>
<proteinExistence type="predicted"/>